<dbReference type="PANTHER" id="PTHR34849:SF3">
    <property type="entry name" value="SSR2962 PROTEIN"/>
    <property type="match status" value="1"/>
</dbReference>
<dbReference type="Proteomes" id="UP000232638">
    <property type="component" value="Chromosome"/>
</dbReference>
<organism evidence="1 2">
    <name type="scientific">Candidatus Thiodictyon syntrophicum</name>
    <dbReference type="NCBI Taxonomy" id="1166950"/>
    <lineage>
        <taxon>Bacteria</taxon>
        <taxon>Pseudomonadati</taxon>
        <taxon>Pseudomonadota</taxon>
        <taxon>Gammaproteobacteria</taxon>
        <taxon>Chromatiales</taxon>
        <taxon>Chromatiaceae</taxon>
        <taxon>Thiodictyon</taxon>
    </lineage>
</organism>
<dbReference type="KEGG" id="tsy:THSYN_23610"/>
<evidence type="ECO:0000313" key="2">
    <source>
        <dbReference type="Proteomes" id="UP000232638"/>
    </source>
</evidence>
<dbReference type="InterPro" id="IPR036388">
    <property type="entry name" value="WH-like_DNA-bd_sf"/>
</dbReference>
<dbReference type="EMBL" id="CP020370">
    <property type="protein sequence ID" value="AUB83641.1"/>
    <property type="molecule type" value="Genomic_DNA"/>
</dbReference>
<dbReference type="InterPro" id="IPR007367">
    <property type="entry name" value="DUF433"/>
</dbReference>
<accession>A0A2K8UEV8</accession>
<dbReference type="AlphaFoldDB" id="A0A2K8UEV8"/>
<dbReference type="RefSeq" id="WP_100921323.1">
    <property type="nucleotide sequence ID" value="NZ_CP020370.1"/>
</dbReference>
<dbReference type="PANTHER" id="PTHR34849">
    <property type="entry name" value="SSL5025 PROTEIN"/>
    <property type="match status" value="1"/>
</dbReference>
<dbReference type="Gene3D" id="1.10.10.10">
    <property type="entry name" value="Winged helix-like DNA-binding domain superfamily/Winged helix DNA-binding domain"/>
    <property type="match status" value="1"/>
</dbReference>
<dbReference type="OrthoDB" id="9809515at2"/>
<keyword evidence="2" id="KW-1185">Reference proteome</keyword>
<reference evidence="1 2" key="1">
    <citation type="submission" date="2017-03" db="EMBL/GenBank/DDBJ databases">
        <title>Complete genome sequence of Candidatus 'Thiodictyon syntrophicum' sp. nov. strain Cad16T, a photolithoautotroph purple sulfur bacterium isolated from an alpine meromictic lake.</title>
        <authorList>
            <person name="Luedin S.M."/>
            <person name="Pothier J.F."/>
            <person name="Danza F."/>
            <person name="Storelli N."/>
            <person name="Wittwer M."/>
            <person name="Tonolla M."/>
        </authorList>
    </citation>
    <scope>NUCLEOTIDE SEQUENCE [LARGE SCALE GENOMIC DNA]</scope>
    <source>
        <strain evidence="1 2">Cad16T</strain>
    </source>
</reference>
<sequence>MNRDDLLHRITARPDVFGGKPIIRDLRISVEMVLSLLAQGEATDAILADYPGLEADDITACLAYAHAVVAHDRWPP</sequence>
<protein>
    <recommendedName>
        <fullName evidence="3">Antitoxin</fullName>
    </recommendedName>
</protein>
<dbReference type="Pfam" id="PF04255">
    <property type="entry name" value="DUF433"/>
    <property type="match status" value="1"/>
</dbReference>
<proteinExistence type="predicted"/>
<dbReference type="SUPFAM" id="SSF46689">
    <property type="entry name" value="Homeodomain-like"/>
    <property type="match status" value="1"/>
</dbReference>
<gene>
    <name evidence="1" type="ORF">THSYN_23610</name>
</gene>
<dbReference type="InterPro" id="IPR009057">
    <property type="entry name" value="Homeodomain-like_sf"/>
</dbReference>
<evidence type="ECO:0008006" key="3">
    <source>
        <dbReference type="Google" id="ProtNLM"/>
    </source>
</evidence>
<name>A0A2K8UEV8_9GAMM</name>
<evidence type="ECO:0000313" key="1">
    <source>
        <dbReference type="EMBL" id="AUB83641.1"/>
    </source>
</evidence>